<gene>
    <name evidence="3" type="ORF">KUCA_T00005142001</name>
</gene>
<dbReference type="GeneID" id="34522532"/>
<keyword evidence="2" id="KW-0732">Signal</keyword>
<dbReference type="AlphaFoldDB" id="W6MXM6"/>
<name>W6MXM6_9ASCO</name>
<proteinExistence type="predicted"/>
<dbReference type="EMBL" id="HG793130">
    <property type="protein sequence ID" value="CDK29155.1"/>
    <property type="molecule type" value="Genomic_DNA"/>
</dbReference>
<evidence type="ECO:0000313" key="3">
    <source>
        <dbReference type="EMBL" id="CDK29155.1"/>
    </source>
</evidence>
<evidence type="ECO:0000256" key="1">
    <source>
        <dbReference type="SAM" id="Phobius"/>
    </source>
</evidence>
<dbReference type="OrthoDB" id="2142503at2759"/>
<protein>
    <recommendedName>
        <fullName evidence="5">Transmembrane protein</fullName>
    </recommendedName>
</protein>
<dbReference type="HOGENOM" id="CLU_168432_0_0_1"/>
<keyword evidence="1" id="KW-1133">Transmembrane helix</keyword>
<feature type="signal peptide" evidence="2">
    <location>
        <begin position="1"/>
        <end position="26"/>
    </location>
</feature>
<feature type="chain" id="PRO_5004880892" description="Transmembrane protein" evidence="2">
    <location>
        <begin position="27"/>
        <end position="117"/>
    </location>
</feature>
<sequence>MKLRIRGFGILGLVVVIAAVLPVVAGYETFCRCDCETDYGVFELAVPDDGAAICSLCSTDFCLKKLAKTCKSDEDKEHMLGTCFTRESLKDKVVVYGFIWLVLGMLGYIVVQSWMTK</sequence>
<organism evidence="3 4">
    <name type="scientific">Kuraishia capsulata CBS 1993</name>
    <dbReference type="NCBI Taxonomy" id="1382522"/>
    <lineage>
        <taxon>Eukaryota</taxon>
        <taxon>Fungi</taxon>
        <taxon>Dikarya</taxon>
        <taxon>Ascomycota</taxon>
        <taxon>Saccharomycotina</taxon>
        <taxon>Pichiomycetes</taxon>
        <taxon>Pichiales</taxon>
        <taxon>Pichiaceae</taxon>
        <taxon>Kuraishia</taxon>
    </lineage>
</organism>
<accession>W6MXM6</accession>
<keyword evidence="4" id="KW-1185">Reference proteome</keyword>
<reference evidence="3" key="2">
    <citation type="submission" date="2014-02" db="EMBL/GenBank/DDBJ databases">
        <title>Complete DNA sequence of /Kuraishia capsulata/ illustrates novel genomic features among budding yeasts (/Saccharomycotina/).</title>
        <authorList>
            <person name="Morales L."/>
            <person name="Noel B."/>
            <person name="Porcel B."/>
            <person name="Marcet-Houben M."/>
            <person name="Hullo M-F."/>
            <person name="Sacerdot C."/>
            <person name="Tekaia F."/>
            <person name="Leh-Louis V."/>
            <person name="Despons L."/>
            <person name="Khanna V."/>
            <person name="Aury J-M."/>
            <person name="Barbe V."/>
            <person name="Couloux A."/>
            <person name="Labadie K."/>
            <person name="Pelletier E."/>
            <person name="Souciet J-L."/>
            <person name="Boekhout T."/>
            <person name="Gabaldon T."/>
            <person name="Wincker P."/>
            <person name="Dujon B."/>
        </authorList>
    </citation>
    <scope>NUCLEOTIDE SEQUENCE</scope>
    <source>
        <strain evidence="3">CBS 1993</strain>
    </source>
</reference>
<keyword evidence="1" id="KW-0472">Membrane</keyword>
<reference evidence="3" key="1">
    <citation type="submission" date="2013-12" db="EMBL/GenBank/DDBJ databases">
        <authorList>
            <person name="Genoscope - CEA"/>
        </authorList>
    </citation>
    <scope>NUCLEOTIDE SEQUENCE</scope>
    <source>
        <strain evidence="3">CBS 1993</strain>
    </source>
</reference>
<dbReference type="PANTHER" id="PTHR36854:SF1">
    <property type="entry name" value="TRANSMEMBRANE PROTEIN"/>
    <property type="match status" value="1"/>
</dbReference>
<dbReference type="Proteomes" id="UP000019384">
    <property type="component" value="Unassembled WGS sequence"/>
</dbReference>
<keyword evidence="1" id="KW-0812">Transmembrane</keyword>
<evidence type="ECO:0000256" key="2">
    <source>
        <dbReference type="SAM" id="SignalP"/>
    </source>
</evidence>
<evidence type="ECO:0000313" key="4">
    <source>
        <dbReference type="Proteomes" id="UP000019384"/>
    </source>
</evidence>
<dbReference type="PANTHER" id="PTHR36854">
    <property type="entry name" value="CHROMOSOME 9, WHOLE GENOME SHOTGUN SEQUENCE"/>
    <property type="match status" value="1"/>
</dbReference>
<feature type="transmembrane region" description="Helical" evidence="1">
    <location>
        <begin position="93"/>
        <end position="111"/>
    </location>
</feature>
<evidence type="ECO:0008006" key="5">
    <source>
        <dbReference type="Google" id="ProtNLM"/>
    </source>
</evidence>
<dbReference type="RefSeq" id="XP_022461144.1">
    <property type="nucleotide sequence ID" value="XM_022606298.1"/>
</dbReference>